<evidence type="ECO:0000256" key="1">
    <source>
        <dbReference type="SAM" id="Phobius"/>
    </source>
</evidence>
<keyword evidence="3" id="KW-1185">Reference proteome</keyword>
<dbReference type="RefSeq" id="WP_209862375.1">
    <property type="nucleotide sequence ID" value="NZ_JAGGLD010000003.1"/>
</dbReference>
<accession>A0ABS4JHV8</accession>
<name>A0ABS4JHV8_9BACL</name>
<evidence type="ECO:0008006" key="4">
    <source>
        <dbReference type="Google" id="ProtNLM"/>
    </source>
</evidence>
<comment type="caution">
    <text evidence="2">The sequence shown here is derived from an EMBL/GenBank/DDBJ whole genome shotgun (WGS) entry which is preliminary data.</text>
</comment>
<keyword evidence="1" id="KW-0812">Transmembrane</keyword>
<dbReference type="EMBL" id="JAGGLD010000003">
    <property type="protein sequence ID" value="MBP2001308.1"/>
    <property type="molecule type" value="Genomic_DNA"/>
</dbReference>
<feature type="transmembrane region" description="Helical" evidence="1">
    <location>
        <begin position="36"/>
        <end position="57"/>
    </location>
</feature>
<evidence type="ECO:0000313" key="3">
    <source>
        <dbReference type="Proteomes" id="UP001519288"/>
    </source>
</evidence>
<gene>
    <name evidence="2" type="ORF">J2Z69_002351</name>
</gene>
<organism evidence="2 3">
    <name type="scientific">Paenibacillus shirakamiensis</name>
    <dbReference type="NCBI Taxonomy" id="1265935"/>
    <lineage>
        <taxon>Bacteria</taxon>
        <taxon>Bacillati</taxon>
        <taxon>Bacillota</taxon>
        <taxon>Bacilli</taxon>
        <taxon>Bacillales</taxon>
        <taxon>Paenibacillaceae</taxon>
        <taxon>Paenibacillus</taxon>
    </lineage>
</organism>
<feature type="transmembrane region" description="Helical" evidence="1">
    <location>
        <begin position="6"/>
        <end position="24"/>
    </location>
</feature>
<keyword evidence="1" id="KW-0472">Membrane</keyword>
<proteinExistence type="predicted"/>
<protein>
    <recommendedName>
        <fullName evidence="4">Signal transduction histidine kinase</fullName>
    </recommendedName>
</protein>
<keyword evidence="1" id="KW-1133">Transmembrane helix</keyword>
<dbReference type="Proteomes" id="UP001519288">
    <property type="component" value="Unassembled WGS sequence"/>
</dbReference>
<reference evidence="2 3" key="1">
    <citation type="submission" date="2021-03" db="EMBL/GenBank/DDBJ databases">
        <title>Genomic Encyclopedia of Type Strains, Phase IV (KMG-IV): sequencing the most valuable type-strain genomes for metagenomic binning, comparative biology and taxonomic classification.</title>
        <authorList>
            <person name="Goeker M."/>
        </authorList>
    </citation>
    <scope>NUCLEOTIDE SEQUENCE [LARGE SCALE GENOMIC DNA]</scope>
    <source>
        <strain evidence="2 3">DSM 26806</strain>
    </source>
</reference>
<evidence type="ECO:0000313" key="2">
    <source>
        <dbReference type="EMBL" id="MBP2001308.1"/>
    </source>
</evidence>
<sequence>MEIDYTRIAVFIVVAFALGLVVIMNKNNIPPRLKRGIALSAAVMIVLAFIFLIIGFLG</sequence>